<dbReference type="RefSeq" id="WP_002464591.1">
    <property type="nucleotide sequence ID" value="NZ_AEUN01000475.1"/>
</dbReference>
<organism evidence="10 11">
    <name type="scientific">Staphylococcus simiae CCM 7213 = CCUG 51256</name>
    <dbReference type="NCBI Taxonomy" id="911238"/>
    <lineage>
        <taxon>Bacteria</taxon>
        <taxon>Bacillati</taxon>
        <taxon>Bacillota</taxon>
        <taxon>Bacilli</taxon>
        <taxon>Bacillales</taxon>
        <taxon>Staphylococcaceae</taxon>
        <taxon>Staphylococcus</taxon>
    </lineage>
</organism>
<sequence length="197" mass="21222">MKKVGILGTTALAGTLLFTGISSHEANAAESSVNANNAQSIATQVWKEDGNQPELVDFKQAQDKGDYYLLVYNNKSHVGNGAVRVYKDGTVESGSGVLATGDEGEFYKNGKYQFDDVNNNDQTQTQQQTTTNNNVVATQNGQQTQEQTTSQTQQQEQAKELPATGEETNTGFVASIATALLAVGSLLTFKRFSKNNK</sequence>
<keyword evidence="3" id="KW-0964">Secreted</keyword>
<protein>
    <recommendedName>
        <fullName evidence="9">Gram-positive cocci surface proteins LPxTG domain-containing protein</fullName>
    </recommendedName>
</protein>
<evidence type="ECO:0000259" key="9">
    <source>
        <dbReference type="PROSITE" id="PS50847"/>
    </source>
</evidence>
<dbReference type="OrthoDB" id="2414554at2"/>
<evidence type="ECO:0000256" key="6">
    <source>
        <dbReference type="SAM" id="MobiDB-lite"/>
    </source>
</evidence>
<keyword evidence="7" id="KW-0812">Transmembrane</keyword>
<evidence type="ECO:0000256" key="4">
    <source>
        <dbReference type="ARBA" id="ARBA00022729"/>
    </source>
</evidence>
<dbReference type="PROSITE" id="PS50847">
    <property type="entry name" value="GRAM_POS_ANCHORING"/>
    <property type="match status" value="1"/>
</dbReference>
<reference evidence="10 11" key="1">
    <citation type="journal article" date="2012" name="BMC Genomics">
        <title>Comparative genomic analysis of the genus Staphylococcus including Staphylococcus aureus and its newly described sister species Staphylococcus simiae.</title>
        <authorList>
            <person name="Suzuki H."/>
            <person name="Lefebure T."/>
            <person name="Pavinski Bitar P."/>
            <person name="Stanhope M.J."/>
        </authorList>
    </citation>
    <scope>NUCLEOTIDE SEQUENCE [LARGE SCALE GENOMIC DNA]</scope>
    <source>
        <strain evidence="10 11">CCM 7213</strain>
    </source>
</reference>
<keyword evidence="2" id="KW-0134">Cell wall</keyword>
<keyword evidence="7" id="KW-0472">Membrane</keyword>
<gene>
    <name evidence="10" type="ORF">SS7213T_09499</name>
</gene>
<evidence type="ECO:0000256" key="1">
    <source>
        <dbReference type="ARBA" id="ARBA00004168"/>
    </source>
</evidence>
<dbReference type="EMBL" id="AEUN01000475">
    <property type="protein sequence ID" value="EHJ07418.1"/>
    <property type="molecule type" value="Genomic_DNA"/>
</dbReference>
<dbReference type="Pfam" id="PF00746">
    <property type="entry name" value="Gram_pos_anchor"/>
    <property type="match status" value="1"/>
</dbReference>
<proteinExistence type="predicted"/>
<accession>G5JK88</accession>
<evidence type="ECO:0000256" key="3">
    <source>
        <dbReference type="ARBA" id="ARBA00022525"/>
    </source>
</evidence>
<feature type="compositionally biased region" description="Low complexity" evidence="6">
    <location>
        <begin position="140"/>
        <end position="156"/>
    </location>
</feature>
<keyword evidence="11" id="KW-1185">Reference proteome</keyword>
<keyword evidence="7" id="KW-1133">Transmembrane helix</keyword>
<comment type="subcellular location">
    <subcellularLocation>
        <location evidence="1">Secreted</location>
        <location evidence="1">Cell wall</location>
        <topology evidence="1">Peptidoglycan-anchor</topology>
    </subcellularLocation>
</comment>
<feature type="chain" id="PRO_5003479233" description="Gram-positive cocci surface proteins LPxTG domain-containing protein" evidence="8">
    <location>
        <begin position="29"/>
        <end position="197"/>
    </location>
</feature>
<evidence type="ECO:0000313" key="10">
    <source>
        <dbReference type="EMBL" id="EHJ07418.1"/>
    </source>
</evidence>
<dbReference type="AlphaFoldDB" id="G5JK88"/>
<dbReference type="InterPro" id="IPR019931">
    <property type="entry name" value="LPXTG_anchor"/>
</dbReference>
<evidence type="ECO:0000256" key="7">
    <source>
        <dbReference type="SAM" id="Phobius"/>
    </source>
</evidence>
<feature type="region of interest" description="Disordered" evidence="6">
    <location>
        <begin position="140"/>
        <end position="166"/>
    </location>
</feature>
<feature type="transmembrane region" description="Helical" evidence="7">
    <location>
        <begin position="171"/>
        <end position="189"/>
    </location>
</feature>
<dbReference type="Proteomes" id="UP000005413">
    <property type="component" value="Unassembled WGS sequence"/>
</dbReference>
<evidence type="ECO:0000256" key="8">
    <source>
        <dbReference type="SAM" id="SignalP"/>
    </source>
</evidence>
<evidence type="ECO:0000256" key="2">
    <source>
        <dbReference type="ARBA" id="ARBA00022512"/>
    </source>
</evidence>
<dbReference type="PATRIC" id="fig|911238.3.peg.1654"/>
<keyword evidence="5" id="KW-0572">Peptidoglycan-anchor</keyword>
<evidence type="ECO:0000256" key="5">
    <source>
        <dbReference type="ARBA" id="ARBA00023088"/>
    </source>
</evidence>
<evidence type="ECO:0000313" key="11">
    <source>
        <dbReference type="Proteomes" id="UP000005413"/>
    </source>
</evidence>
<keyword evidence="4 8" id="KW-0732">Signal</keyword>
<feature type="domain" description="Gram-positive cocci surface proteins LPxTG" evidence="9">
    <location>
        <begin position="161"/>
        <end position="197"/>
    </location>
</feature>
<dbReference type="NCBIfam" id="TIGR01167">
    <property type="entry name" value="LPXTG_anchor"/>
    <property type="match status" value="1"/>
</dbReference>
<name>G5JK88_9STAP</name>
<comment type="caution">
    <text evidence="10">The sequence shown here is derived from an EMBL/GenBank/DDBJ whole genome shotgun (WGS) entry which is preliminary data.</text>
</comment>
<feature type="signal peptide" evidence="8">
    <location>
        <begin position="1"/>
        <end position="28"/>
    </location>
</feature>